<dbReference type="OrthoDB" id="9429683at2"/>
<name>A0A4P8HUM9_9BURK</name>
<proteinExistence type="predicted"/>
<dbReference type="Proteomes" id="UP000584325">
    <property type="component" value="Unassembled WGS sequence"/>
</dbReference>
<reference evidence="1 4" key="2">
    <citation type="submission" date="2020-08" db="EMBL/GenBank/DDBJ databases">
        <title>Genomic Encyclopedia of Type Strains, Phase III (KMG-III): the genomes of soil and plant-associated and newly described type strains.</title>
        <authorList>
            <person name="Whitman W."/>
        </authorList>
    </citation>
    <scope>NUCLEOTIDE SEQUENCE [LARGE SCALE GENOMIC DNA]</scope>
    <source>
        <strain evidence="1 4">CECT 7753</strain>
    </source>
</reference>
<organism evidence="1 4">
    <name type="scientific">Pseudoduganella umbonata</name>
    <dbReference type="NCBI Taxonomy" id="864828"/>
    <lineage>
        <taxon>Bacteria</taxon>
        <taxon>Pseudomonadati</taxon>
        <taxon>Pseudomonadota</taxon>
        <taxon>Betaproteobacteria</taxon>
        <taxon>Burkholderiales</taxon>
        <taxon>Oxalobacteraceae</taxon>
        <taxon>Telluria group</taxon>
        <taxon>Pseudoduganella</taxon>
    </lineage>
</organism>
<dbReference type="Proteomes" id="UP000298763">
    <property type="component" value="Chromosome"/>
</dbReference>
<dbReference type="AlphaFoldDB" id="A0A4P8HUM9"/>
<evidence type="ECO:0000313" key="1">
    <source>
        <dbReference type="EMBL" id="MBB3222289.1"/>
    </source>
</evidence>
<evidence type="ECO:0000313" key="4">
    <source>
        <dbReference type="Proteomes" id="UP000584325"/>
    </source>
</evidence>
<gene>
    <name evidence="2" type="ORF">FCL38_20330</name>
    <name evidence="1" type="ORF">FHS02_003108</name>
</gene>
<sequence length="280" mass="31042">MAKQKKSKIELIRSEYDKPELARQLAAMRADEQRRVLRKTQPGAIVTASRDLTLSKKSYWLKPIQGSVMLFWGRQCSDLIPALERAYATGDEAALERISAGFADQFERRPVVPLKEGFEKLFATTMYFDLVYGAKQLISRLALPDGIEYGAVGFAYNGGSLRNESFALLEYSKPFERQGYETLIVKVPPELSEIEREALALVPPESWESNIGHATMCPVACVGIAAIVIALVTCAGGCAELERQLGKISLTADQLRQLGPLSSASELLAVRREVFEQYGF</sequence>
<dbReference type="RefSeq" id="WP_137315346.1">
    <property type="nucleotide sequence ID" value="NZ_CP040017.1"/>
</dbReference>
<keyword evidence="3" id="KW-1185">Reference proteome</keyword>
<dbReference type="EMBL" id="JACHXS010000005">
    <property type="protein sequence ID" value="MBB3222289.1"/>
    <property type="molecule type" value="Genomic_DNA"/>
</dbReference>
<reference evidence="2 3" key="1">
    <citation type="submission" date="2019-05" db="EMBL/GenBank/DDBJ databases">
        <title>Draft Genome Sequences of Six Type Strains of the Genus Massilia.</title>
        <authorList>
            <person name="Miess H."/>
            <person name="Frediansyhah A."/>
            <person name="Gross H."/>
        </authorList>
    </citation>
    <scope>NUCLEOTIDE SEQUENCE [LARGE SCALE GENOMIC DNA]</scope>
    <source>
        <strain evidence="2 3">DSMZ 26121</strain>
    </source>
</reference>
<evidence type="ECO:0000313" key="2">
    <source>
        <dbReference type="EMBL" id="QCP12512.1"/>
    </source>
</evidence>
<evidence type="ECO:0000313" key="3">
    <source>
        <dbReference type="Proteomes" id="UP000298763"/>
    </source>
</evidence>
<dbReference type="EMBL" id="CP040017">
    <property type="protein sequence ID" value="QCP12512.1"/>
    <property type="molecule type" value="Genomic_DNA"/>
</dbReference>
<protein>
    <submittedName>
        <fullName evidence="1">Uncharacterized protein</fullName>
    </submittedName>
</protein>
<accession>A0A4P8HUM9</accession>